<dbReference type="AlphaFoldDB" id="A0A4Q2DZF9"/>
<name>A0A4Q2DZF9_9AGAR</name>
<protein>
    <recommendedName>
        <fullName evidence="4">F-box domain-containing protein</fullName>
    </recommendedName>
</protein>
<feature type="region of interest" description="Disordered" evidence="1">
    <location>
        <begin position="499"/>
        <end position="524"/>
    </location>
</feature>
<evidence type="ECO:0000313" key="3">
    <source>
        <dbReference type="Proteomes" id="UP000290288"/>
    </source>
</evidence>
<feature type="compositionally biased region" description="Low complexity" evidence="1">
    <location>
        <begin position="564"/>
        <end position="585"/>
    </location>
</feature>
<dbReference type="EMBL" id="SDEE01000019">
    <property type="protein sequence ID" value="RXW24435.1"/>
    <property type="molecule type" value="Genomic_DNA"/>
</dbReference>
<dbReference type="OrthoDB" id="2963522at2759"/>
<evidence type="ECO:0000256" key="1">
    <source>
        <dbReference type="SAM" id="MobiDB-lite"/>
    </source>
</evidence>
<organism evidence="2 3">
    <name type="scientific">Candolleomyces aberdarensis</name>
    <dbReference type="NCBI Taxonomy" id="2316362"/>
    <lineage>
        <taxon>Eukaryota</taxon>
        <taxon>Fungi</taxon>
        <taxon>Dikarya</taxon>
        <taxon>Basidiomycota</taxon>
        <taxon>Agaricomycotina</taxon>
        <taxon>Agaricomycetes</taxon>
        <taxon>Agaricomycetidae</taxon>
        <taxon>Agaricales</taxon>
        <taxon>Agaricineae</taxon>
        <taxon>Psathyrellaceae</taxon>
        <taxon>Candolleomyces</taxon>
    </lineage>
</organism>
<dbReference type="CDD" id="cd09917">
    <property type="entry name" value="F-box_SF"/>
    <property type="match status" value="1"/>
</dbReference>
<proteinExistence type="predicted"/>
<gene>
    <name evidence="2" type="ORF">EST38_g1403</name>
</gene>
<feature type="region of interest" description="Disordered" evidence="1">
    <location>
        <begin position="564"/>
        <end position="590"/>
    </location>
</feature>
<accession>A0A4Q2DZF9</accession>
<evidence type="ECO:0000313" key="2">
    <source>
        <dbReference type="EMBL" id="RXW24435.1"/>
    </source>
</evidence>
<reference evidence="2 3" key="1">
    <citation type="submission" date="2019-01" db="EMBL/GenBank/DDBJ databases">
        <title>Draft genome sequence of Psathyrella aberdarensis IHI B618.</title>
        <authorList>
            <person name="Buettner E."/>
            <person name="Kellner H."/>
        </authorList>
    </citation>
    <scope>NUCLEOTIDE SEQUENCE [LARGE SCALE GENOMIC DNA]</scope>
    <source>
        <strain evidence="2 3">IHI B618</strain>
    </source>
</reference>
<feature type="region of interest" description="Disordered" evidence="1">
    <location>
        <begin position="411"/>
        <end position="462"/>
    </location>
</feature>
<sequence>MSGLPDDILQGVIEHLQFDLPDLSSCARVSRKFSSWTRPHIFRQVSLRSNASQVDRFTALQTLLQLNPSLLQDTSHLFLELGDGHRWIFSRILTPPFRTSDPSFYDSLRKQRYELDSTISSVLQGFRNLRSLVISHFTFYPISPVQGLIAGWQHVFGIPTLEKLLMSDISDFPLALLGYATEGLREVEFLRVKLDRRDTQQMWSQVTAILPTTALTSTNPGTATTTATTSSSTKVWGAPVEEGQVEVMGRGKHLRPKALSIRDCYAETIEPVIACALNPNSFLDLGQVEVLKIHPCLAVQAGSYNKLVKTVIAISEVLHHLVWMSSAQHQLKNLDVFNAAFAKLEKIDLIFVDGFGGFPQLLTEIRDLLRGATSQLASSPSLGTAASNPGFKTSSVLQELTLRFDLENLTMHSTPESSMSPNPGVPRGVAITNSNSSGNGSDSNPANDSEKEHRNSYFPTNLSPTHATSTSLYYAHIKYIWKLDEGDMDVLREIDGMLSSGTNGHQDSEEDLDPNSTSNSNSNPVQLVTNDVLRLSLCPSASVLSPGRGSGASLPPAPGITVTAPNATATTTPTTTETASASVGGHSYGYGGVRNRNTGAPRDHRFPNFQRLSTTCVFNSASSFMLDDWKALDVYEACKGFVLGGLPRLGGEGKLHFAFEKM</sequence>
<dbReference type="InterPro" id="IPR036047">
    <property type="entry name" value="F-box-like_dom_sf"/>
</dbReference>
<feature type="compositionally biased region" description="Low complexity" evidence="1">
    <location>
        <begin position="433"/>
        <end position="447"/>
    </location>
</feature>
<feature type="compositionally biased region" description="Polar residues" evidence="1">
    <location>
        <begin position="411"/>
        <end position="421"/>
    </location>
</feature>
<dbReference type="Proteomes" id="UP000290288">
    <property type="component" value="Unassembled WGS sequence"/>
</dbReference>
<dbReference type="SUPFAM" id="SSF81383">
    <property type="entry name" value="F-box domain"/>
    <property type="match status" value="1"/>
</dbReference>
<evidence type="ECO:0008006" key="4">
    <source>
        <dbReference type="Google" id="ProtNLM"/>
    </source>
</evidence>
<keyword evidence="3" id="KW-1185">Reference proteome</keyword>
<comment type="caution">
    <text evidence="2">The sequence shown here is derived from an EMBL/GenBank/DDBJ whole genome shotgun (WGS) entry which is preliminary data.</text>
</comment>